<feature type="domain" description="HTH lysR-type" evidence="5">
    <location>
        <begin position="1"/>
        <end position="59"/>
    </location>
</feature>
<comment type="caution">
    <text evidence="6">The sequence shown here is derived from an EMBL/GenBank/DDBJ whole genome shotgun (WGS) entry which is preliminary data.</text>
</comment>
<dbReference type="InterPro" id="IPR036390">
    <property type="entry name" value="WH_DNA-bd_sf"/>
</dbReference>
<dbReference type="Pfam" id="PF00126">
    <property type="entry name" value="HTH_1"/>
    <property type="match status" value="1"/>
</dbReference>
<dbReference type="InterPro" id="IPR005119">
    <property type="entry name" value="LysR_subst-bd"/>
</dbReference>
<dbReference type="Proteomes" id="UP000243900">
    <property type="component" value="Unassembled WGS sequence"/>
</dbReference>
<dbReference type="SUPFAM" id="SSF46785">
    <property type="entry name" value="Winged helix' DNA-binding domain"/>
    <property type="match status" value="1"/>
</dbReference>
<sequence length="275" mass="29831">MDTLDAMRVFVRVSDMGSFIRAAHALDLPRTTVSQAVQQLEQRLGVRLLQRTTRRVGLTSDGQRLLARCRRILAEMDALETLLPPDGELNGQVRLDVPSRIAHRVLMPRLPAFLRSHPRIELVLGARDRITDLVVEGIDCALRVGHLDSSSLVARPLGYFRQISCASPAYLAEHGVPAGPDDLAGHRMVGYASPQTGRVLPWEHVVAGSTTTLTLPCQVAVDNAEGYIGAALAGLGLIQVPYFDVEDLLGSGRLVEVLPQAGVPALPVALIFPHR</sequence>
<dbReference type="FunFam" id="1.10.10.10:FF:000001">
    <property type="entry name" value="LysR family transcriptional regulator"/>
    <property type="match status" value="1"/>
</dbReference>
<keyword evidence="2" id="KW-0805">Transcription regulation</keyword>
<evidence type="ECO:0000313" key="7">
    <source>
        <dbReference type="Proteomes" id="UP000243900"/>
    </source>
</evidence>
<evidence type="ECO:0000256" key="4">
    <source>
        <dbReference type="ARBA" id="ARBA00023163"/>
    </source>
</evidence>
<evidence type="ECO:0000259" key="5">
    <source>
        <dbReference type="PROSITE" id="PS50931"/>
    </source>
</evidence>
<dbReference type="OrthoDB" id="9786526at2"/>
<protein>
    <submittedName>
        <fullName evidence="6">LysR family transcriptional regulator</fullName>
    </submittedName>
</protein>
<keyword evidence="7" id="KW-1185">Reference proteome</keyword>
<dbReference type="GO" id="GO:0043565">
    <property type="term" value="F:sequence-specific DNA binding"/>
    <property type="evidence" value="ECO:0007669"/>
    <property type="project" value="TreeGrafter"/>
</dbReference>
<dbReference type="InterPro" id="IPR058163">
    <property type="entry name" value="LysR-type_TF_proteobact-type"/>
</dbReference>
<dbReference type="Gene3D" id="3.40.190.290">
    <property type="match status" value="1"/>
</dbReference>
<dbReference type="GO" id="GO:0003700">
    <property type="term" value="F:DNA-binding transcription factor activity"/>
    <property type="evidence" value="ECO:0007669"/>
    <property type="project" value="InterPro"/>
</dbReference>
<keyword evidence="3" id="KW-0238">DNA-binding</keyword>
<dbReference type="CDD" id="cd08472">
    <property type="entry name" value="PBP2_CrgA_like_3"/>
    <property type="match status" value="1"/>
</dbReference>
<gene>
    <name evidence="6" type="ORF">C5O18_09885</name>
</gene>
<evidence type="ECO:0000256" key="3">
    <source>
        <dbReference type="ARBA" id="ARBA00023125"/>
    </source>
</evidence>
<keyword evidence="4" id="KW-0804">Transcription</keyword>
<dbReference type="Gene3D" id="1.10.10.10">
    <property type="entry name" value="Winged helix-like DNA-binding domain superfamily/Winged helix DNA-binding domain"/>
    <property type="match status" value="1"/>
</dbReference>
<dbReference type="PROSITE" id="PS50931">
    <property type="entry name" value="HTH_LYSR"/>
    <property type="match status" value="1"/>
</dbReference>
<feature type="non-terminal residue" evidence="6">
    <location>
        <position position="275"/>
    </location>
</feature>
<evidence type="ECO:0000313" key="6">
    <source>
        <dbReference type="EMBL" id="PQA28386.1"/>
    </source>
</evidence>
<dbReference type="EMBL" id="PTQZ01000353">
    <property type="protein sequence ID" value="PQA28386.1"/>
    <property type="molecule type" value="Genomic_DNA"/>
</dbReference>
<dbReference type="AlphaFoldDB" id="A0A2P6AQ82"/>
<proteinExistence type="inferred from homology"/>
<dbReference type="Pfam" id="PF03466">
    <property type="entry name" value="LysR_substrate"/>
    <property type="match status" value="1"/>
</dbReference>
<dbReference type="SUPFAM" id="SSF53850">
    <property type="entry name" value="Periplasmic binding protein-like II"/>
    <property type="match status" value="1"/>
</dbReference>
<organism evidence="6 7">
    <name type="scientific">Amnimonas aquatica</name>
    <dbReference type="NCBI Taxonomy" id="2094561"/>
    <lineage>
        <taxon>Bacteria</taxon>
        <taxon>Pseudomonadati</taxon>
        <taxon>Pseudomonadota</taxon>
        <taxon>Gammaproteobacteria</taxon>
        <taxon>Moraxellales</taxon>
        <taxon>Moraxellaceae</taxon>
        <taxon>Amnimonas</taxon>
    </lineage>
</organism>
<comment type="similarity">
    <text evidence="1">Belongs to the LysR transcriptional regulatory family.</text>
</comment>
<dbReference type="GO" id="GO:0006351">
    <property type="term" value="P:DNA-templated transcription"/>
    <property type="evidence" value="ECO:0007669"/>
    <property type="project" value="TreeGrafter"/>
</dbReference>
<dbReference type="RefSeq" id="WP_105193454.1">
    <property type="nucleotide sequence ID" value="NZ_PTQZ01000353.1"/>
</dbReference>
<evidence type="ECO:0000256" key="2">
    <source>
        <dbReference type="ARBA" id="ARBA00023015"/>
    </source>
</evidence>
<name>A0A2P6AQ82_9GAMM</name>
<dbReference type="PANTHER" id="PTHR30537:SF72">
    <property type="entry name" value="LYSR FAMILY TRANSCRIPTIONAL REGULATOR"/>
    <property type="match status" value="1"/>
</dbReference>
<evidence type="ECO:0000256" key="1">
    <source>
        <dbReference type="ARBA" id="ARBA00009437"/>
    </source>
</evidence>
<dbReference type="InterPro" id="IPR000847">
    <property type="entry name" value="LysR_HTH_N"/>
</dbReference>
<dbReference type="InterPro" id="IPR036388">
    <property type="entry name" value="WH-like_DNA-bd_sf"/>
</dbReference>
<reference evidence="7" key="1">
    <citation type="submission" date="2018-02" db="EMBL/GenBank/DDBJ databases">
        <title>Genome sequencing of Solimonas sp. HR-BB.</title>
        <authorList>
            <person name="Lee Y."/>
            <person name="Jeon C.O."/>
        </authorList>
    </citation>
    <scope>NUCLEOTIDE SEQUENCE [LARGE SCALE GENOMIC DNA]</scope>
    <source>
        <strain evidence="7">HR-E</strain>
    </source>
</reference>
<accession>A0A2P6AQ82</accession>
<dbReference type="PANTHER" id="PTHR30537">
    <property type="entry name" value="HTH-TYPE TRANSCRIPTIONAL REGULATOR"/>
    <property type="match status" value="1"/>
</dbReference>